<name>A0AAU7D0D9_9BACT</name>
<dbReference type="Gene3D" id="3.30.70.790">
    <property type="entry name" value="UreE, C-terminal domain"/>
    <property type="match status" value="1"/>
</dbReference>
<evidence type="ECO:0000256" key="1">
    <source>
        <dbReference type="SAM" id="MobiDB-lite"/>
    </source>
</evidence>
<evidence type="ECO:0000313" key="4">
    <source>
        <dbReference type="EMBL" id="XBH14225.1"/>
    </source>
</evidence>
<protein>
    <submittedName>
        <fullName evidence="3">DUF2007 domain-containing protein</fullName>
    </submittedName>
</protein>
<evidence type="ECO:0000313" key="3">
    <source>
        <dbReference type="EMBL" id="XBH10797.1"/>
    </source>
</evidence>
<dbReference type="KEGG" id="epl:P4G45_03455"/>
<dbReference type="AlphaFoldDB" id="A0AAU7D0D9"/>
<dbReference type="InterPro" id="IPR011322">
    <property type="entry name" value="N-reg_PII-like_a/b"/>
</dbReference>
<dbReference type="SUPFAM" id="SSF54913">
    <property type="entry name" value="GlnB-like"/>
    <property type="match status" value="1"/>
</dbReference>
<dbReference type="RefSeq" id="WP_348268288.1">
    <property type="nucleotide sequence ID" value="NZ_CP121194.1"/>
</dbReference>
<organism evidence="3">
    <name type="scientific">Edaphobacter paludis</name>
    <dbReference type="NCBI Taxonomy" id="3035702"/>
    <lineage>
        <taxon>Bacteria</taxon>
        <taxon>Pseudomonadati</taxon>
        <taxon>Acidobacteriota</taxon>
        <taxon>Terriglobia</taxon>
        <taxon>Terriglobales</taxon>
        <taxon>Acidobacteriaceae</taxon>
        <taxon>Edaphobacter</taxon>
    </lineage>
</organism>
<dbReference type="EMBL" id="CP121194">
    <property type="protein sequence ID" value="XBH10797.1"/>
    <property type="molecule type" value="Genomic_DNA"/>
</dbReference>
<evidence type="ECO:0000259" key="2">
    <source>
        <dbReference type="Pfam" id="PF09413"/>
    </source>
</evidence>
<sequence>MAEKSQDPEEYVTVAEFMEPAFAQMAKGALESAGIECFLEGEHANSMISLAFWAQLQVHRQDEVAARLILDESEDASDEASTAERASEIADLQDDLA</sequence>
<feature type="domain" description="DUF2007" evidence="2">
    <location>
        <begin position="13"/>
        <end position="73"/>
    </location>
</feature>
<dbReference type="InterPro" id="IPR018551">
    <property type="entry name" value="DUF2007"/>
</dbReference>
<feature type="region of interest" description="Disordered" evidence="1">
    <location>
        <begin position="73"/>
        <end position="97"/>
    </location>
</feature>
<accession>A0AAU7D0D9</accession>
<dbReference type="Pfam" id="PF09413">
    <property type="entry name" value="DUF2007"/>
    <property type="match status" value="1"/>
</dbReference>
<dbReference type="EMBL" id="CP121195">
    <property type="protein sequence ID" value="XBH14225.1"/>
    <property type="molecule type" value="Genomic_DNA"/>
</dbReference>
<gene>
    <name evidence="3" type="ORF">P4G45_03455</name>
    <name evidence="4" type="ORF">P8936_03420</name>
</gene>
<accession>A0AAU7DAV9</accession>
<reference evidence="3" key="1">
    <citation type="submission" date="2023-03" db="EMBL/GenBank/DDBJ databases">
        <title>Edaphobacter sp.</title>
        <authorList>
            <person name="Huber K.J."/>
            <person name="Papendorf J."/>
            <person name="Pilke C."/>
            <person name="Bunk B."/>
            <person name="Sproeer C."/>
            <person name="Pester M."/>
        </authorList>
    </citation>
    <scope>NUCLEOTIDE SEQUENCE</scope>
    <source>
        <strain evidence="3">DSM 109919</strain>
        <strain evidence="4">DSM 109920</strain>
    </source>
</reference>
<proteinExistence type="predicted"/>